<evidence type="ECO:0000256" key="3">
    <source>
        <dbReference type="ARBA" id="ARBA00022679"/>
    </source>
</evidence>
<evidence type="ECO:0000313" key="11">
    <source>
        <dbReference type="EMBL" id="HJB75453.1"/>
    </source>
</evidence>
<reference evidence="11" key="2">
    <citation type="submission" date="2021-04" db="EMBL/GenBank/DDBJ databases">
        <authorList>
            <person name="Gilroy R."/>
        </authorList>
    </citation>
    <scope>NUCLEOTIDE SEQUENCE</scope>
    <source>
        <strain evidence="11">CHK188-16595</strain>
    </source>
</reference>
<dbReference type="InterPro" id="IPR005790">
    <property type="entry name" value="DNA_polIII_delta"/>
</dbReference>
<dbReference type="GO" id="GO:0003887">
    <property type="term" value="F:DNA-directed DNA polymerase activity"/>
    <property type="evidence" value="ECO:0007669"/>
    <property type="project" value="UniProtKB-KW"/>
</dbReference>
<evidence type="ECO:0000256" key="8">
    <source>
        <dbReference type="ARBA" id="ARBA00049244"/>
    </source>
</evidence>
<keyword evidence="6" id="KW-0239">DNA-directed DNA polymerase</keyword>
<name>A0A9D2ML01_9FIRM</name>
<dbReference type="SUPFAM" id="SSF48019">
    <property type="entry name" value="post-AAA+ oligomerization domain-like"/>
    <property type="match status" value="1"/>
</dbReference>
<organism evidence="11 12">
    <name type="scientific">Candidatus Eubacterium faecale</name>
    <dbReference type="NCBI Taxonomy" id="2838568"/>
    <lineage>
        <taxon>Bacteria</taxon>
        <taxon>Bacillati</taxon>
        <taxon>Bacillota</taxon>
        <taxon>Clostridia</taxon>
        <taxon>Eubacteriales</taxon>
        <taxon>Eubacteriaceae</taxon>
        <taxon>Eubacterium</taxon>
    </lineage>
</organism>
<dbReference type="Pfam" id="PF06144">
    <property type="entry name" value="DNA_pol3_delta"/>
    <property type="match status" value="1"/>
</dbReference>
<dbReference type="InterPro" id="IPR027417">
    <property type="entry name" value="P-loop_NTPase"/>
</dbReference>
<dbReference type="PANTHER" id="PTHR34388:SF1">
    <property type="entry name" value="DNA POLYMERASE III SUBUNIT DELTA"/>
    <property type="match status" value="1"/>
</dbReference>
<comment type="similarity">
    <text evidence="7">Belongs to the DNA polymerase HolA subunit family.</text>
</comment>
<dbReference type="Gene3D" id="1.10.8.60">
    <property type="match status" value="1"/>
</dbReference>
<evidence type="ECO:0000256" key="2">
    <source>
        <dbReference type="ARBA" id="ARBA00017703"/>
    </source>
</evidence>
<dbReference type="GO" id="GO:0003677">
    <property type="term" value="F:DNA binding"/>
    <property type="evidence" value="ECO:0007669"/>
    <property type="project" value="InterPro"/>
</dbReference>
<evidence type="ECO:0000256" key="5">
    <source>
        <dbReference type="ARBA" id="ARBA00022705"/>
    </source>
</evidence>
<keyword evidence="3 11" id="KW-0808">Transferase</keyword>
<dbReference type="Gene3D" id="3.40.50.300">
    <property type="entry name" value="P-loop containing nucleotide triphosphate hydrolases"/>
    <property type="match status" value="1"/>
</dbReference>
<evidence type="ECO:0000259" key="10">
    <source>
        <dbReference type="Pfam" id="PF21694"/>
    </source>
</evidence>
<proteinExistence type="inferred from homology"/>
<dbReference type="InterPro" id="IPR008921">
    <property type="entry name" value="DNA_pol3_clamp-load_cplx_C"/>
</dbReference>
<dbReference type="InterPro" id="IPR048466">
    <property type="entry name" value="DNA_pol3_delta-like_C"/>
</dbReference>
<feature type="domain" description="DNA polymerase III delta subunit-like C-terminal" evidence="10">
    <location>
        <begin position="218"/>
        <end position="339"/>
    </location>
</feature>
<evidence type="ECO:0000256" key="4">
    <source>
        <dbReference type="ARBA" id="ARBA00022695"/>
    </source>
</evidence>
<dbReference type="SUPFAM" id="SSF52540">
    <property type="entry name" value="P-loop containing nucleoside triphosphate hydrolases"/>
    <property type="match status" value="1"/>
</dbReference>
<comment type="catalytic activity">
    <reaction evidence="8">
        <text>DNA(n) + a 2'-deoxyribonucleoside 5'-triphosphate = DNA(n+1) + diphosphate</text>
        <dbReference type="Rhea" id="RHEA:22508"/>
        <dbReference type="Rhea" id="RHEA-COMP:17339"/>
        <dbReference type="Rhea" id="RHEA-COMP:17340"/>
        <dbReference type="ChEBI" id="CHEBI:33019"/>
        <dbReference type="ChEBI" id="CHEBI:61560"/>
        <dbReference type="ChEBI" id="CHEBI:173112"/>
        <dbReference type="EC" id="2.7.7.7"/>
    </reaction>
</comment>
<dbReference type="AlphaFoldDB" id="A0A9D2ML01"/>
<accession>A0A9D2ML01</accession>
<sequence>MGRIDEKELKMQLKNDNLSKAYFIYGEESYLKEYYVSKIRAKLVSGSFEEFNLHRFDGKQVPVDDILKDADLLPMMGGCNLVLACDYPFDKSENDCKEIKEYLTDIPETTVLVFWYNSLEPDVKKSARWKGVEAAFAKYGSSISFSRKSETDLVKLLVSGCRKRGAELSQNNARYLISVSGCDIKTLLNEVQKLSAFANGAQITKEMIDKLAVKCLQARIYDLSNAVVRGNYDKAYAVLDSLFAAKEDPVKVLSAISGCFVDMYRVKCAKTAGMPFDDVASYFNYRGREFALKNASRDSAALSFDQLRRSLDVIMLADNGLKSTSADSRLILEEMLVKLLLISKEVRYD</sequence>
<gene>
    <name evidence="11" type="primary">holA</name>
    <name evidence="11" type="ORF">IAA37_07285</name>
</gene>
<dbReference type="EMBL" id="DWXN01000012">
    <property type="protein sequence ID" value="HJB75453.1"/>
    <property type="molecule type" value="Genomic_DNA"/>
</dbReference>
<keyword evidence="5" id="KW-0235">DNA replication</keyword>
<dbReference type="Gene3D" id="1.20.272.10">
    <property type="match status" value="1"/>
</dbReference>
<protein>
    <recommendedName>
        <fullName evidence="2">DNA polymerase III subunit delta</fullName>
        <ecNumber evidence="1">2.7.7.7</ecNumber>
    </recommendedName>
</protein>
<dbReference type="PANTHER" id="PTHR34388">
    <property type="entry name" value="DNA POLYMERASE III SUBUNIT DELTA"/>
    <property type="match status" value="1"/>
</dbReference>
<evidence type="ECO:0000256" key="7">
    <source>
        <dbReference type="ARBA" id="ARBA00034754"/>
    </source>
</evidence>
<dbReference type="EC" id="2.7.7.7" evidence="1"/>
<dbReference type="GO" id="GO:0006261">
    <property type="term" value="P:DNA-templated DNA replication"/>
    <property type="evidence" value="ECO:0007669"/>
    <property type="project" value="TreeGrafter"/>
</dbReference>
<dbReference type="InterPro" id="IPR010372">
    <property type="entry name" value="DNA_pol3_delta_N"/>
</dbReference>
<dbReference type="Proteomes" id="UP000823877">
    <property type="component" value="Unassembled WGS sequence"/>
</dbReference>
<keyword evidence="4 11" id="KW-0548">Nucleotidyltransferase</keyword>
<reference evidence="11" key="1">
    <citation type="journal article" date="2021" name="PeerJ">
        <title>Extensive microbial diversity within the chicken gut microbiome revealed by metagenomics and culture.</title>
        <authorList>
            <person name="Gilroy R."/>
            <person name="Ravi A."/>
            <person name="Getino M."/>
            <person name="Pursley I."/>
            <person name="Horton D.L."/>
            <person name="Alikhan N.F."/>
            <person name="Baker D."/>
            <person name="Gharbi K."/>
            <person name="Hall N."/>
            <person name="Watson M."/>
            <person name="Adriaenssens E.M."/>
            <person name="Foster-Nyarko E."/>
            <person name="Jarju S."/>
            <person name="Secka A."/>
            <person name="Antonio M."/>
            <person name="Oren A."/>
            <person name="Chaudhuri R.R."/>
            <person name="La Ragione R."/>
            <person name="Hildebrand F."/>
            <person name="Pallen M.J."/>
        </authorList>
    </citation>
    <scope>NUCLEOTIDE SEQUENCE</scope>
    <source>
        <strain evidence="11">CHK188-16595</strain>
    </source>
</reference>
<feature type="domain" description="DNA polymerase III delta N-terminal" evidence="9">
    <location>
        <begin position="22"/>
        <end position="121"/>
    </location>
</feature>
<evidence type="ECO:0000256" key="1">
    <source>
        <dbReference type="ARBA" id="ARBA00012417"/>
    </source>
</evidence>
<dbReference type="Pfam" id="PF21694">
    <property type="entry name" value="DNA_pol3_delta_C"/>
    <property type="match status" value="1"/>
</dbReference>
<dbReference type="NCBIfam" id="TIGR01128">
    <property type="entry name" value="holA"/>
    <property type="match status" value="1"/>
</dbReference>
<evidence type="ECO:0000313" key="12">
    <source>
        <dbReference type="Proteomes" id="UP000823877"/>
    </source>
</evidence>
<evidence type="ECO:0000259" key="9">
    <source>
        <dbReference type="Pfam" id="PF06144"/>
    </source>
</evidence>
<dbReference type="GO" id="GO:0009360">
    <property type="term" value="C:DNA polymerase III complex"/>
    <property type="evidence" value="ECO:0007669"/>
    <property type="project" value="InterPro"/>
</dbReference>
<evidence type="ECO:0000256" key="6">
    <source>
        <dbReference type="ARBA" id="ARBA00022932"/>
    </source>
</evidence>
<comment type="caution">
    <text evidence="11">The sequence shown here is derived from an EMBL/GenBank/DDBJ whole genome shotgun (WGS) entry which is preliminary data.</text>
</comment>